<keyword evidence="2" id="KW-1185">Reference proteome</keyword>
<dbReference type="InParanoid" id="A0A212QUV7"/>
<evidence type="ECO:0000313" key="2">
    <source>
        <dbReference type="Proteomes" id="UP000197025"/>
    </source>
</evidence>
<proteinExistence type="predicted"/>
<dbReference type="EMBL" id="FYEK01000024">
    <property type="protein sequence ID" value="SNB63471.1"/>
    <property type="molecule type" value="Genomic_DNA"/>
</dbReference>
<protein>
    <submittedName>
        <fullName evidence="1">Uncharacterized protein</fullName>
    </submittedName>
</protein>
<dbReference type="AlphaFoldDB" id="A0A212QUV7"/>
<gene>
    <name evidence="1" type="ORF">SAMN02746019_00006490</name>
</gene>
<sequence length="31" mass="3320">PTFTCGFARTNTAFDIARLLSKKVSVGFGTL</sequence>
<dbReference type="Proteomes" id="UP000197025">
    <property type="component" value="Unassembled WGS sequence"/>
</dbReference>
<organism evidence="1 2">
    <name type="scientific">Thermoflexus hugenholtzii JAD2</name>
    <dbReference type="NCBI Taxonomy" id="877466"/>
    <lineage>
        <taxon>Bacteria</taxon>
        <taxon>Bacillati</taxon>
        <taxon>Chloroflexota</taxon>
        <taxon>Thermoflexia</taxon>
        <taxon>Thermoflexales</taxon>
        <taxon>Thermoflexaceae</taxon>
        <taxon>Thermoflexus</taxon>
    </lineage>
</organism>
<evidence type="ECO:0000313" key="1">
    <source>
        <dbReference type="EMBL" id="SNB63471.1"/>
    </source>
</evidence>
<reference evidence="2" key="1">
    <citation type="submission" date="2017-06" db="EMBL/GenBank/DDBJ databases">
        <authorList>
            <person name="Varghese N."/>
            <person name="Submissions S."/>
        </authorList>
    </citation>
    <scope>NUCLEOTIDE SEQUENCE [LARGE SCALE GENOMIC DNA]</scope>
    <source>
        <strain evidence="2">JAD2</strain>
    </source>
</reference>
<accession>A0A212QUV7</accession>
<name>A0A212QUV7_9CHLR</name>
<feature type="non-terminal residue" evidence="1">
    <location>
        <position position="1"/>
    </location>
</feature>